<dbReference type="SUPFAM" id="SSF82185">
    <property type="entry name" value="Histone H3 K4-specific methyltransferase SET7/9 N-terminal domain"/>
    <property type="match status" value="1"/>
</dbReference>
<gene>
    <name evidence="1" type="ORF">HW555_004421</name>
</gene>
<evidence type="ECO:0000313" key="2">
    <source>
        <dbReference type="Proteomes" id="UP000648187"/>
    </source>
</evidence>
<protein>
    <recommendedName>
        <fullName evidence="3">MORN repeat-containing protein 5</fullName>
    </recommendedName>
</protein>
<proteinExistence type="predicted"/>
<sequence length="220" mass="25033">MTDASETTKTEMSMFTATVAATTDREVEDVSKRDKLSLKEKDLPIVHDQGFFQHQTGDTYDGYFEAKKKDRIVKMQGYGVYTTAEGDRYQGNWDQDKFGLNDEVVITYLDGAKFEGTVKDWAYFGKGKYTYPDGGYLQCEFADNCPIGNLRLIDPNGHIWLGKAEQGFAWFEPVNHFYDFLETTCPTRSKRFDSKSLHGTSSQLAKKSLSRSRQKLASDL</sequence>
<evidence type="ECO:0008006" key="3">
    <source>
        <dbReference type="Google" id="ProtNLM"/>
    </source>
</evidence>
<name>A0A835GMI3_SPOEX</name>
<organism evidence="1 2">
    <name type="scientific">Spodoptera exigua</name>
    <name type="common">Beet armyworm</name>
    <name type="synonym">Noctua fulgens</name>
    <dbReference type="NCBI Taxonomy" id="7107"/>
    <lineage>
        <taxon>Eukaryota</taxon>
        <taxon>Metazoa</taxon>
        <taxon>Ecdysozoa</taxon>
        <taxon>Arthropoda</taxon>
        <taxon>Hexapoda</taxon>
        <taxon>Insecta</taxon>
        <taxon>Pterygota</taxon>
        <taxon>Neoptera</taxon>
        <taxon>Endopterygota</taxon>
        <taxon>Lepidoptera</taxon>
        <taxon>Glossata</taxon>
        <taxon>Ditrysia</taxon>
        <taxon>Noctuoidea</taxon>
        <taxon>Noctuidae</taxon>
        <taxon>Amphipyrinae</taxon>
        <taxon>Spodoptera</taxon>
    </lineage>
</organism>
<dbReference type="EMBL" id="JACKWZ010000049">
    <property type="protein sequence ID" value="KAF9418901.1"/>
    <property type="molecule type" value="Genomic_DNA"/>
</dbReference>
<reference evidence="1" key="1">
    <citation type="submission" date="2020-08" db="EMBL/GenBank/DDBJ databases">
        <title>Spodoptera exigua strain:BAW_Kor-Di-RS1 Genome sequencing and assembly.</title>
        <authorList>
            <person name="Kim J."/>
            <person name="Nam H.Y."/>
            <person name="Kwon M."/>
            <person name="Choi J.H."/>
            <person name="Cho S.R."/>
            <person name="Kim G.-H."/>
        </authorList>
    </citation>
    <scope>NUCLEOTIDE SEQUENCE</scope>
    <source>
        <strain evidence="1">BAW_Kor-Di-RS1</strain>
        <tissue evidence="1">Whole-body</tissue>
    </source>
</reference>
<dbReference type="AlphaFoldDB" id="A0A835GMI3"/>
<evidence type="ECO:0000313" key="1">
    <source>
        <dbReference type="EMBL" id="KAF9418901.1"/>
    </source>
</evidence>
<accession>A0A835GMI3</accession>
<keyword evidence="2" id="KW-1185">Reference proteome</keyword>
<dbReference type="Proteomes" id="UP000648187">
    <property type="component" value="Unassembled WGS sequence"/>
</dbReference>
<dbReference type="InterPro" id="IPR052849">
    <property type="entry name" value="MORN_repeat_protein"/>
</dbReference>
<comment type="caution">
    <text evidence="1">The sequence shown here is derived from an EMBL/GenBank/DDBJ whole genome shotgun (WGS) entry which is preliminary data.</text>
</comment>
<dbReference type="PANTHER" id="PTHR46917">
    <property type="entry name" value="MORN REPEAT-CONTAINING PROTEIN 2"/>
    <property type="match status" value="1"/>
</dbReference>
<dbReference type="Gene3D" id="2.20.110.10">
    <property type="entry name" value="Histone H3 K4-specific methyltransferase SET7/9 N-terminal domain"/>
    <property type="match status" value="1"/>
</dbReference>
<dbReference type="PANTHER" id="PTHR46917:SF1">
    <property type="entry name" value="MORN REPEAT-CONTAINING PROTEIN 2"/>
    <property type="match status" value="1"/>
</dbReference>